<feature type="compositionally biased region" description="Polar residues" evidence="2">
    <location>
        <begin position="408"/>
        <end position="421"/>
    </location>
</feature>
<dbReference type="PRINTS" id="PR00625">
    <property type="entry name" value="JDOMAIN"/>
</dbReference>
<dbReference type="GeneID" id="27714670"/>
<protein>
    <recommendedName>
        <fullName evidence="3">J domain-containing protein</fullName>
    </recommendedName>
</protein>
<dbReference type="SUPFAM" id="SSF46565">
    <property type="entry name" value="Chaperone J-domain"/>
    <property type="match status" value="1"/>
</dbReference>
<dbReference type="AlphaFoldDB" id="A0A0D2JPZ4"/>
<dbReference type="PANTHER" id="PTHR43096">
    <property type="entry name" value="DNAJ HOMOLOG 1, MITOCHONDRIAL-RELATED"/>
    <property type="match status" value="1"/>
</dbReference>
<dbReference type="RefSeq" id="XP_016629530.1">
    <property type="nucleotide sequence ID" value="XM_016779420.1"/>
</dbReference>
<dbReference type="VEuPathDB" id="FungiDB:Z520_08924"/>
<evidence type="ECO:0000256" key="1">
    <source>
        <dbReference type="ARBA" id="ARBA00023186"/>
    </source>
</evidence>
<evidence type="ECO:0000259" key="3">
    <source>
        <dbReference type="PROSITE" id="PS50076"/>
    </source>
</evidence>
<feature type="region of interest" description="Disordered" evidence="2">
    <location>
        <begin position="345"/>
        <end position="443"/>
    </location>
</feature>
<dbReference type="InterPro" id="IPR036869">
    <property type="entry name" value="J_dom_sf"/>
</dbReference>
<dbReference type="PANTHER" id="PTHR43096:SF52">
    <property type="entry name" value="DNAJ HOMOLOG 1, MITOCHONDRIAL-RELATED"/>
    <property type="match status" value="1"/>
</dbReference>
<feature type="compositionally biased region" description="Basic and acidic residues" evidence="2">
    <location>
        <begin position="118"/>
        <end position="131"/>
    </location>
</feature>
<dbReference type="GO" id="GO:0005737">
    <property type="term" value="C:cytoplasm"/>
    <property type="evidence" value="ECO:0007669"/>
    <property type="project" value="TreeGrafter"/>
</dbReference>
<feature type="compositionally biased region" description="Polar residues" evidence="2">
    <location>
        <begin position="219"/>
        <end position="234"/>
    </location>
</feature>
<dbReference type="Gene3D" id="1.10.287.110">
    <property type="entry name" value="DnaJ domain"/>
    <property type="match status" value="1"/>
</dbReference>
<name>A0A0D2JPZ4_9EURO</name>
<dbReference type="GO" id="GO:0042026">
    <property type="term" value="P:protein refolding"/>
    <property type="evidence" value="ECO:0007669"/>
    <property type="project" value="TreeGrafter"/>
</dbReference>
<feature type="region of interest" description="Disordered" evidence="2">
    <location>
        <begin position="281"/>
        <end position="314"/>
    </location>
</feature>
<dbReference type="Pfam" id="PF00226">
    <property type="entry name" value="DnaJ"/>
    <property type="match status" value="1"/>
</dbReference>
<dbReference type="PROSITE" id="PS50076">
    <property type="entry name" value="DNAJ_2"/>
    <property type="match status" value="1"/>
</dbReference>
<dbReference type="InterPro" id="IPR001623">
    <property type="entry name" value="DnaJ_domain"/>
</dbReference>
<organism evidence="4 5">
    <name type="scientific">Fonsecaea multimorphosa CBS 102226</name>
    <dbReference type="NCBI Taxonomy" id="1442371"/>
    <lineage>
        <taxon>Eukaryota</taxon>
        <taxon>Fungi</taxon>
        <taxon>Dikarya</taxon>
        <taxon>Ascomycota</taxon>
        <taxon>Pezizomycotina</taxon>
        <taxon>Eurotiomycetes</taxon>
        <taxon>Chaetothyriomycetidae</taxon>
        <taxon>Chaetothyriales</taxon>
        <taxon>Herpotrichiellaceae</taxon>
        <taxon>Fonsecaea</taxon>
    </lineage>
</organism>
<dbReference type="GO" id="GO:0051082">
    <property type="term" value="F:unfolded protein binding"/>
    <property type="evidence" value="ECO:0007669"/>
    <property type="project" value="TreeGrafter"/>
</dbReference>
<feature type="domain" description="J" evidence="3">
    <location>
        <begin position="8"/>
        <end position="76"/>
    </location>
</feature>
<sequence>MASPLPPDPYAALGISKDADRSAVRIAHRKLALKYHPDRIKNETLREKHLEEFDKIQRAYELLSDPVRRSRYDDRVRLAELRKEAMMTGQPPSTFRSSRSYPIRPPQPQPRQAPPPVREFRDYEDFVEGPRQRKRAPAPRLSKPAENTKKAPPSVPSMAAAAAAAAVEARLFQNLQSSKGEEKRADREKRERSEKLRARRTSYFTFGDLSDSDLDYTENKPSPKTSFRSKSPGQYKSAAGNPRRSTSRIKKTRGLDEESRKVRSEKGWEGVLIESLDANSLDIGLNPSNTYQNGDGKWEGYSRRRTQKSGCDSERQIAYSPQTEDYFTPPPPARIPVNYRKVHVEEGVPSGVNRNRERDQDGQHERYPDMHQPNVVPAGLQRIRTAPIPKASERAAAPSVDSDLKYGKSQTHASGYRSSPHTAERREESPPAKHKSRRTSSHNYLIEVDRDLPEATRSNKMYDESESSYTFQPILAQLRQPVQLAATTVANQSPHGLIKPGRP</sequence>
<dbReference type="CDD" id="cd06257">
    <property type="entry name" value="DnaJ"/>
    <property type="match status" value="1"/>
</dbReference>
<feature type="compositionally biased region" description="Basic and acidic residues" evidence="2">
    <location>
        <begin position="179"/>
        <end position="196"/>
    </location>
</feature>
<dbReference type="EMBL" id="KN848082">
    <property type="protein sequence ID" value="KIX95407.1"/>
    <property type="molecule type" value="Genomic_DNA"/>
</dbReference>
<gene>
    <name evidence="4" type="ORF">Z520_08924</name>
</gene>
<dbReference type="SMART" id="SM00271">
    <property type="entry name" value="DnaJ"/>
    <property type="match status" value="1"/>
</dbReference>
<proteinExistence type="predicted"/>
<evidence type="ECO:0000313" key="5">
    <source>
        <dbReference type="Proteomes" id="UP000053411"/>
    </source>
</evidence>
<dbReference type="PROSITE" id="PS00636">
    <property type="entry name" value="DNAJ_1"/>
    <property type="match status" value="1"/>
</dbReference>
<keyword evidence="5" id="KW-1185">Reference proteome</keyword>
<evidence type="ECO:0000256" key="2">
    <source>
        <dbReference type="SAM" id="MobiDB-lite"/>
    </source>
</evidence>
<feature type="region of interest" description="Disordered" evidence="2">
    <location>
        <begin position="81"/>
        <end position="266"/>
    </location>
</feature>
<feature type="compositionally biased region" description="Basic and acidic residues" evidence="2">
    <location>
        <begin position="253"/>
        <end position="266"/>
    </location>
</feature>
<dbReference type="InterPro" id="IPR018253">
    <property type="entry name" value="DnaJ_domain_CS"/>
</dbReference>
<dbReference type="Proteomes" id="UP000053411">
    <property type="component" value="Unassembled WGS sequence"/>
</dbReference>
<feature type="compositionally biased region" description="Pro residues" evidence="2">
    <location>
        <begin position="103"/>
        <end position="117"/>
    </location>
</feature>
<dbReference type="OrthoDB" id="10250354at2759"/>
<reference evidence="4 5" key="1">
    <citation type="submission" date="2015-01" db="EMBL/GenBank/DDBJ databases">
        <title>The Genome Sequence of Fonsecaea multimorphosa CBS 102226.</title>
        <authorList>
            <consortium name="The Broad Institute Genomics Platform"/>
            <person name="Cuomo C."/>
            <person name="de Hoog S."/>
            <person name="Gorbushina A."/>
            <person name="Stielow B."/>
            <person name="Teixiera M."/>
            <person name="Abouelleil A."/>
            <person name="Chapman S.B."/>
            <person name="Priest M."/>
            <person name="Young S.K."/>
            <person name="Wortman J."/>
            <person name="Nusbaum C."/>
            <person name="Birren B."/>
        </authorList>
    </citation>
    <scope>NUCLEOTIDE SEQUENCE [LARGE SCALE GENOMIC DNA]</scope>
    <source>
        <strain evidence="4 5">CBS 102226</strain>
    </source>
</reference>
<evidence type="ECO:0000313" key="4">
    <source>
        <dbReference type="EMBL" id="KIX95407.1"/>
    </source>
</evidence>
<keyword evidence="1" id="KW-0143">Chaperone</keyword>
<feature type="compositionally biased region" description="Basic and acidic residues" evidence="2">
    <location>
        <begin position="422"/>
        <end position="431"/>
    </location>
</feature>
<feature type="compositionally biased region" description="Basic and acidic residues" evidence="2">
    <location>
        <begin position="354"/>
        <end position="369"/>
    </location>
</feature>
<accession>A0A0D2JPZ4</accession>